<feature type="domain" description="Rhodanese" evidence="2">
    <location>
        <begin position="21"/>
        <end position="95"/>
    </location>
</feature>
<dbReference type="InterPro" id="IPR001763">
    <property type="entry name" value="Rhodanese-like_dom"/>
</dbReference>
<evidence type="ECO:0000313" key="4">
    <source>
        <dbReference type="EMBL" id="RMX07311.1"/>
    </source>
</evidence>
<evidence type="ECO:0000313" key="3">
    <source>
        <dbReference type="EMBL" id="RMX01100.1"/>
    </source>
</evidence>
<gene>
    <name evidence="4" type="ORF">EBQ24_09285</name>
    <name evidence="3" type="ORF">EBQ25_04150</name>
</gene>
<dbReference type="SMART" id="SM00450">
    <property type="entry name" value="RHOD"/>
    <property type="match status" value="1"/>
</dbReference>
<dbReference type="EMBL" id="RDQK01000022">
    <property type="protein sequence ID" value="RMX07311.1"/>
    <property type="molecule type" value="Genomic_DNA"/>
</dbReference>
<evidence type="ECO:0000256" key="1">
    <source>
        <dbReference type="SAM" id="SignalP"/>
    </source>
</evidence>
<reference evidence="5 6" key="1">
    <citation type="submission" date="2018-10" db="EMBL/GenBank/DDBJ databases">
        <title>Comamonadaceae CDC group NO-1 genome sequencing and assembly.</title>
        <authorList>
            <person name="Bernier A.-M."/>
            <person name="Bernard K."/>
        </authorList>
    </citation>
    <scope>NUCLEOTIDE SEQUENCE [LARGE SCALE GENOMIC DNA]</scope>
    <source>
        <strain evidence="3 5">NML161473</strain>
        <strain evidence="4 6">NML180581</strain>
    </source>
</reference>
<dbReference type="InterPro" id="IPR036873">
    <property type="entry name" value="Rhodanese-like_dom_sf"/>
</dbReference>
<accession>A0A3M6QWP5</accession>
<sequence length="102" mass="11113">MRWAAAVTAALLGAALAAPAQAKSPIWIDVRTPHEHAQGHVPQSLNIPYDEIEQHIAAAAPDKNTPIALYCRSGRRSEIARQTLLQLGYTQVQNLGSYDSLR</sequence>
<feature type="chain" id="PRO_5018102922" evidence="1">
    <location>
        <begin position="23"/>
        <end position="102"/>
    </location>
</feature>
<evidence type="ECO:0000313" key="6">
    <source>
        <dbReference type="Proteomes" id="UP000281171"/>
    </source>
</evidence>
<dbReference type="SUPFAM" id="SSF52821">
    <property type="entry name" value="Rhodanese/Cell cycle control phosphatase"/>
    <property type="match status" value="1"/>
</dbReference>
<dbReference type="PANTHER" id="PTHR44086">
    <property type="entry name" value="THIOSULFATE SULFURTRANSFERASE RDL2, MITOCHONDRIAL-RELATED"/>
    <property type="match status" value="1"/>
</dbReference>
<feature type="signal peptide" evidence="1">
    <location>
        <begin position="1"/>
        <end position="22"/>
    </location>
</feature>
<dbReference type="PANTHER" id="PTHR44086:SF13">
    <property type="entry name" value="THIOSULFATE SULFURTRANSFERASE PSPE"/>
    <property type="match status" value="1"/>
</dbReference>
<dbReference type="Pfam" id="PF00581">
    <property type="entry name" value="Rhodanese"/>
    <property type="match status" value="1"/>
</dbReference>
<dbReference type="CDD" id="cd00158">
    <property type="entry name" value="RHOD"/>
    <property type="match status" value="1"/>
</dbReference>
<name>A0A3M6QDG4_9BURK</name>
<comment type="caution">
    <text evidence="3">The sequence shown here is derived from an EMBL/GenBank/DDBJ whole genome shotgun (WGS) entry which is preliminary data.</text>
</comment>
<protein>
    <submittedName>
        <fullName evidence="3">Rhodanese-like domain-containing protein</fullName>
    </submittedName>
</protein>
<dbReference type="Proteomes" id="UP000281171">
    <property type="component" value="Unassembled WGS sequence"/>
</dbReference>
<keyword evidence="1" id="KW-0732">Signal</keyword>
<dbReference type="EMBL" id="RDQL01000004">
    <property type="protein sequence ID" value="RMX01100.1"/>
    <property type="molecule type" value="Genomic_DNA"/>
</dbReference>
<dbReference type="AlphaFoldDB" id="A0A3M6QDG4"/>
<dbReference type="PROSITE" id="PS50206">
    <property type="entry name" value="RHODANESE_3"/>
    <property type="match status" value="1"/>
</dbReference>
<dbReference type="GO" id="GO:0004792">
    <property type="term" value="F:thiosulfate-cyanide sulfurtransferase activity"/>
    <property type="evidence" value="ECO:0007669"/>
    <property type="project" value="TreeGrafter"/>
</dbReference>
<evidence type="ECO:0000259" key="2">
    <source>
        <dbReference type="PROSITE" id="PS50206"/>
    </source>
</evidence>
<accession>A0A3M6QDG4</accession>
<keyword evidence="5" id="KW-1185">Reference proteome</keyword>
<dbReference type="Proteomes" id="UP000267035">
    <property type="component" value="Unassembled WGS sequence"/>
</dbReference>
<proteinExistence type="predicted"/>
<organism evidence="3 5">
    <name type="scientific">Allofranklinella schreckenbergeri</name>
    <dbReference type="NCBI Taxonomy" id="1076744"/>
    <lineage>
        <taxon>Bacteria</taxon>
        <taxon>Pseudomonadati</taxon>
        <taxon>Pseudomonadota</taxon>
        <taxon>Betaproteobacteria</taxon>
        <taxon>Burkholderiales</taxon>
        <taxon>Comamonadaceae</taxon>
        <taxon>Allofranklinella</taxon>
    </lineage>
</organism>
<dbReference type="Gene3D" id="3.40.250.10">
    <property type="entry name" value="Rhodanese-like domain"/>
    <property type="match status" value="1"/>
</dbReference>
<evidence type="ECO:0000313" key="5">
    <source>
        <dbReference type="Proteomes" id="UP000267035"/>
    </source>
</evidence>